<dbReference type="AlphaFoldDB" id="A0AAN7CJ37"/>
<accession>A0AAN7CJ37</accession>
<name>A0AAN7CJ37_9PEZI</name>
<reference evidence="2" key="1">
    <citation type="journal article" date="2023" name="Mol. Phylogenet. Evol.">
        <title>Genome-scale phylogeny and comparative genomics of the fungal order Sordariales.</title>
        <authorList>
            <person name="Hensen N."/>
            <person name="Bonometti L."/>
            <person name="Westerberg I."/>
            <person name="Brannstrom I.O."/>
            <person name="Guillou S."/>
            <person name="Cros-Aarteil S."/>
            <person name="Calhoun S."/>
            <person name="Haridas S."/>
            <person name="Kuo A."/>
            <person name="Mondo S."/>
            <person name="Pangilinan J."/>
            <person name="Riley R."/>
            <person name="LaButti K."/>
            <person name="Andreopoulos B."/>
            <person name="Lipzen A."/>
            <person name="Chen C."/>
            <person name="Yan M."/>
            <person name="Daum C."/>
            <person name="Ng V."/>
            <person name="Clum A."/>
            <person name="Steindorff A."/>
            <person name="Ohm R.A."/>
            <person name="Martin F."/>
            <person name="Silar P."/>
            <person name="Natvig D.O."/>
            <person name="Lalanne C."/>
            <person name="Gautier V."/>
            <person name="Ament-Velasquez S.L."/>
            <person name="Kruys A."/>
            <person name="Hutchinson M.I."/>
            <person name="Powell A.J."/>
            <person name="Barry K."/>
            <person name="Miller A.N."/>
            <person name="Grigoriev I.V."/>
            <person name="Debuchy R."/>
            <person name="Gladieux P."/>
            <person name="Hiltunen Thoren M."/>
            <person name="Johannesson H."/>
        </authorList>
    </citation>
    <scope>NUCLEOTIDE SEQUENCE</scope>
    <source>
        <strain evidence="2">CBS 532.94</strain>
    </source>
</reference>
<dbReference type="Proteomes" id="UP001303760">
    <property type="component" value="Unassembled WGS sequence"/>
</dbReference>
<organism evidence="2 3">
    <name type="scientific">Achaetomium macrosporum</name>
    <dbReference type="NCBI Taxonomy" id="79813"/>
    <lineage>
        <taxon>Eukaryota</taxon>
        <taxon>Fungi</taxon>
        <taxon>Dikarya</taxon>
        <taxon>Ascomycota</taxon>
        <taxon>Pezizomycotina</taxon>
        <taxon>Sordariomycetes</taxon>
        <taxon>Sordariomycetidae</taxon>
        <taxon>Sordariales</taxon>
        <taxon>Chaetomiaceae</taxon>
        <taxon>Achaetomium</taxon>
    </lineage>
</organism>
<sequence length="496" mass="54047">MESLFGGDDGDDLPSLLTGVGAVPPPQEPDCAPASVSPQERPKQAANHSFQLSFPKARSQDEPDRQPSCSTPQLYLPAVPDPPAASLSQQDGHTSGDFVVSTQDSALSCPGPAPATAPHGEFLDDAALEEELEGLWDSIQGEVQPVNAHAGSQDGGDVQGDSFILPSQIPGHRYANCQTNASIRLPRRIDHDQKLALALTYFITLSRTSKIETLYDYLELGIGEGKRLGREIRKLLKEPPLSQLIDRPGNGNSGPETKRTLINISFYLLVTEGWGEAWFGESCSTASSRTLFWPTDSSILLSGFVILLYRCFANQRQMHQAALRVHARYPDSNTNPTLSPSPSRSATAETVISPATPPPTPEPQGQAIFEALAKDVAAAKKRKHAEAILDIASQEAYDLELPPNAKLKYYVYVKDKTDGTDLAPPTKYRHTDYIISHGAFSCLKSSFEAAGHDPIFEIQTPFERKSITSEEEWEHAVLSIYNVRRSGGVVEVDVFV</sequence>
<keyword evidence="3" id="KW-1185">Reference proteome</keyword>
<evidence type="ECO:0000313" key="3">
    <source>
        <dbReference type="Proteomes" id="UP001303760"/>
    </source>
</evidence>
<feature type="region of interest" description="Disordered" evidence="1">
    <location>
        <begin position="1"/>
        <end position="98"/>
    </location>
</feature>
<protein>
    <submittedName>
        <fullName evidence="2">Uncharacterized protein</fullName>
    </submittedName>
</protein>
<dbReference type="EMBL" id="MU860006">
    <property type="protein sequence ID" value="KAK4242561.1"/>
    <property type="molecule type" value="Genomic_DNA"/>
</dbReference>
<evidence type="ECO:0000256" key="1">
    <source>
        <dbReference type="SAM" id="MobiDB-lite"/>
    </source>
</evidence>
<reference evidence="2" key="2">
    <citation type="submission" date="2023-05" db="EMBL/GenBank/DDBJ databases">
        <authorList>
            <consortium name="Lawrence Berkeley National Laboratory"/>
            <person name="Steindorff A."/>
            <person name="Hensen N."/>
            <person name="Bonometti L."/>
            <person name="Westerberg I."/>
            <person name="Brannstrom I.O."/>
            <person name="Guillou S."/>
            <person name="Cros-Aarteil S."/>
            <person name="Calhoun S."/>
            <person name="Haridas S."/>
            <person name="Kuo A."/>
            <person name="Mondo S."/>
            <person name="Pangilinan J."/>
            <person name="Riley R."/>
            <person name="Labutti K."/>
            <person name="Andreopoulos B."/>
            <person name="Lipzen A."/>
            <person name="Chen C."/>
            <person name="Yanf M."/>
            <person name="Daum C."/>
            <person name="Ng V."/>
            <person name="Clum A."/>
            <person name="Ohm R."/>
            <person name="Martin F."/>
            <person name="Silar P."/>
            <person name="Natvig D."/>
            <person name="Lalanne C."/>
            <person name="Gautier V."/>
            <person name="Ament-Velasquez S.L."/>
            <person name="Kruys A."/>
            <person name="Hutchinson M.I."/>
            <person name="Powell A.J."/>
            <person name="Barry K."/>
            <person name="Miller A.N."/>
            <person name="Grigoriev I.V."/>
            <person name="Debuchy R."/>
            <person name="Gladieux P."/>
            <person name="Thoren M.H."/>
            <person name="Johannesson H."/>
        </authorList>
    </citation>
    <scope>NUCLEOTIDE SEQUENCE</scope>
    <source>
        <strain evidence="2">CBS 532.94</strain>
    </source>
</reference>
<feature type="region of interest" description="Disordered" evidence="1">
    <location>
        <begin position="329"/>
        <end position="365"/>
    </location>
</feature>
<evidence type="ECO:0000313" key="2">
    <source>
        <dbReference type="EMBL" id="KAK4242561.1"/>
    </source>
</evidence>
<proteinExistence type="predicted"/>
<feature type="compositionally biased region" description="Low complexity" evidence="1">
    <location>
        <begin position="330"/>
        <end position="343"/>
    </location>
</feature>
<comment type="caution">
    <text evidence="2">The sequence shown here is derived from an EMBL/GenBank/DDBJ whole genome shotgun (WGS) entry which is preliminary data.</text>
</comment>
<gene>
    <name evidence="2" type="ORF">C8A03DRAFT_29150</name>
</gene>